<dbReference type="EMBL" id="JALJOR010000007">
    <property type="protein sequence ID" value="KAK9814332.1"/>
    <property type="molecule type" value="Genomic_DNA"/>
</dbReference>
<keyword evidence="2" id="KW-0539">Nucleus</keyword>
<dbReference type="SUPFAM" id="SSF57959">
    <property type="entry name" value="Leucine zipper domain"/>
    <property type="match status" value="1"/>
</dbReference>
<evidence type="ECO:0000313" key="5">
    <source>
        <dbReference type="Proteomes" id="UP001489004"/>
    </source>
</evidence>
<dbReference type="Proteomes" id="UP001489004">
    <property type="component" value="Unassembled WGS sequence"/>
</dbReference>
<dbReference type="GO" id="GO:0000976">
    <property type="term" value="F:transcription cis-regulatory region binding"/>
    <property type="evidence" value="ECO:0007669"/>
    <property type="project" value="InterPro"/>
</dbReference>
<sequence>MVLQTGQFQQNTQQPQLDLSPADLLSLENSLLDHYLGGLSESQRGGEVASRMPLLVDQHKDLVAAPVGSDSNSSGWHASAASPGSPASPGARGRPAGHEAEQKAAPSSEDGSEDAAEELFAARKADKSKPGSKASKQQRTLELQEKNRKAQRRFRERQKNKVLELEGMVAELQAKVQELTDTKSGLESRVNILVRVLQMRDEQIEHMRAKQQSQVMKDEVDITEIFKDNLTLTVREDQALTLTPEQVKAMTRTDLVLIWKEYVKQLAICLAEVEETPESPALERIKQLTNESTILVMRTGICNPVMSKSFVASQLEGMRATEDEENPDMWLPVARSLNLSPQQREDLGQLRRLFLQKMAAIVAARGEIHGELLAAMPKTVGSRHTALQFLKAHDSIDRLKRNLREEHVLKLDWISTVFKHMLTPVQVARCMVQAYPWCPDTLAICSWVAAEDGDASAIPSIKASPSDRVLSSLPQPSMLSGSSAMDTYPMQDMAGLPAGFMSLGLPTEPIPGSPPPITDDGPLMDGMDPNLASIPMLLAGFESSAMSSDSGPTMMPPMSCSLPFQQTVTTGLVL</sequence>
<evidence type="ECO:0000256" key="1">
    <source>
        <dbReference type="ARBA" id="ARBA00004123"/>
    </source>
</evidence>
<protein>
    <recommendedName>
        <fullName evidence="6">BZIP domain-containing protein</fullName>
    </recommendedName>
</protein>
<keyword evidence="5" id="KW-1185">Reference proteome</keyword>
<dbReference type="PANTHER" id="PTHR40621">
    <property type="entry name" value="TRANSCRIPTION FACTOR KAPC-RELATED"/>
    <property type="match status" value="1"/>
</dbReference>
<dbReference type="Gene3D" id="1.20.5.170">
    <property type="match status" value="1"/>
</dbReference>
<evidence type="ECO:0000256" key="3">
    <source>
        <dbReference type="SAM" id="MobiDB-lite"/>
    </source>
</evidence>
<evidence type="ECO:0000256" key="2">
    <source>
        <dbReference type="ARBA" id="ARBA00023242"/>
    </source>
</evidence>
<proteinExistence type="predicted"/>
<dbReference type="AlphaFoldDB" id="A0AAW1Q1Z7"/>
<dbReference type="GO" id="GO:0090575">
    <property type="term" value="C:RNA polymerase II transcription regulator complex"/>
    <property type="evidence" value="ECO:0007669"/>
    <property type="project" value="TreeGrafter"/>
</dbReference>
<gene>
    <name evidence="4" type="ORF">WJX72_004099</name>
</gene>
<comment type="caution">
    <text evidence="4">The sequence shown here is derived from an EMBL/GenBank/DDBJ whole genome shotgun (WGS) entry which is preliminary data.</text>
</comment>
<feature type="region of interest" description="Disordered" evidence="3">
    <location>
        <begin position="65"/>
        <end position="155"/>
    </location>
</feature>
<dbReference type="CDD" id="cd14688">
    <property type="entry name" value="bZIP_YAP"/>
    <property type="match status" value="1"/>
</dbReference>
<feature type="compositionally biased region" description="Low complexity" evidence="3">
    <location>
        <begin position="78"/>
        <end position="94"/>
    </location>
</feature>
<dbReference type="GO" id="GO:0001228">
    <property type="term" value="F:DNA-binding transcription activator activity, RNA polymerase II-specific"/>
    <property type="evidence" value="ECO:0007669"/>
    <property type="project" value="TreeGrafter"/>
</dbReference>
<accession>A0AAW1Q1Z7</accession>
<dbReference type="PANTHER" id="PTHR40621:SF6">
    <property type="entry name" value="AP-1-LIKE TRANSCRIPTION FACTOR YAP1-RELATED"/>
    <property type="match status" value="1"/>
</dbReference>
<comment type="subcellular location">
    <subcellularLocation>
        <location evidence="1">Nucleus</location>
    </subcellularLocation>
</comment>
<name>A0AAW1Q1Z7_9CHLO</name>
<evidence type="ECO:0008006" key="6">
    <source>
        <dbReference type="Google" id="ProtNLM"/>
    </source>
</evidence>
<organism evidence="4 5">
    <name type="scientific">[Myrmecia] bisecta</name>
    <dbReference type="NCBI Taxonomy" id="41462"/>
    <lineage>
        <taxon>Eukaryota</taxon>
        <taxon>Viridiplantae</taxon>
        <taxon>Chlorophyta</taxon>
        <taxon>core chlorophytes</taxon>
        <taxon>Trebouxiophyceae</taxon>
        <taxon>Trebouxiales</taxon>
        <taxon>Trebouxiaceae</taxon>
        <taxon>Myrmecia</taxon>
    </lineage>
</organism>
<dbReference type="InterPro" id="IPR050936">
    <property type="entry name" value="AP-1-like"/>
</dbReference>
<feature type="compositionally biased region" description="Basic and acidic residues" evidence="3">
    <location>
        <begin position="120"/>
        <end position="129"/>
    </location>
</feature>
<dbReference type="InterPro" id="IPR046347">
    <property type="entry name" value="bZIP_sf"/>
</dbReference>
<evidence type="ECO:0000313" key="4">
    <source>
        <dbReference type="EMBL" id="KAK9814332.1"/>
    </source>
</evidence>
<reference evidence="4 5" key="1">
    <citation type="journal article" date="2024" name="Nat. Commun.">
        <title>Phylogenomics reveals the evolutionary origins of lichenization in chlorophyte algae.</title>
        <authorList>
            <person name="Puginier C."/>
            <person name="Libourel C."/>
            <person name="Otte J."/>
            <person name="Skaloud P."/>
            <person name="Haon M."/>
            <person name="Grisel S."/>
            <person name="Petersen M."/>
            <person name="Berrin J.G."/>
            <person name="Delaux P.M."/>
            <person name="Dal Grande F."/>
            <person name="Keller J."/>
        </authorList>
    </citation>
    <scope>NUCLEOTIDE SEQUENCE [LARGE SCALE GENOMIC DNA]</scope>
    <source>
        <strain evidence="4 5">SAG 2043</strain>
    </source>
</reference>